<sequence length="200" mass="22417">MNHKVPPQIKGAESDAVSNIEFETVALAEKHFETVKKRFLDINSWELFAGKEKAEFSLRNSNGNVIVESPKVGDLVAIKIPLLPNQDPDHLDWAKVEVVEEDKNDNSESVYIRLRPTSKPSEKDSSVTHFLDSDSTSNFIIKREGKMISAQVHARNEVPNTEDKGISEKLRNKMVAFGAMMIGSTIQWKGLTNGLIKIEE</sequence>
<gene>
    <name evidence="1" type="ORF">EIB73_02695</name>
</gene>
<keyword evidence="2" id="KW-1185">Reference proteome</keyword>
<protein>
    <submittedName>
        <fullName evidence="1">Uncharacterized protein</fullName>
    </submittedName>
</protein>
<dbReference type="Proteomes" id="UP000270185">
    <property type="component" value="Chromosome"/>
</dbReference>
<dbReference type="KEGG" id="ccas:EIB73_02695"/>
<dbReference type="EMBL" id="CP034159">
    <property type="protein sequence ID" value="AZI32152.1"/>
    <property type="molecule type" value="Genomic_DNA"/>
</dbReference>
<evidence type="ECO:0000313" key="1">
    <source>
        <dbReference type="EMBL" id="AZI32152.1"/>
    </source>
</evidence>
<evidence type="ECO:0000313" key="2">
    <source>
        <dbReference type="Proteomes" id="UP000270185"/>
    </source>
</evidence>
<name>A0A3G8XFI6_9FLAO</name>
<proteinExistence type="predicted"/>
<dbReference type="RefSeq" id="WP_125022384.1">
    <property type="nucleotide sequence ID" value="NZ_CP034159.1"/>
</dbReference>
<dbReference type="OrthoDB" id="947646at2"/>
<accession>A0A3G8XFI6</accession>
<dbReference type="AlphaFoldDB" id="A0A3G8XFI6"/>
<reference evidence="2" key="1">
    <citation type="submission" date="2018-11" db="EMBL/GenBank/DDBJ databases">
        <title>Proposal to divide the Flavobacteriaceae and reorganize its genera based on Amino Acid Identity values calculated from whole genome sequences.</title>
        <authorList>
            <person name="Nicholson A.C."/>
            <person name="Gulvik C.A."/>
            <person name="Whitney A.M."/>
            <person name="Humrighouse B.W."/>
            <person name="Bell M."/>
            <person name="Holmes B."/>
            <person name="Steigerwalt A.G."/>
            <person name="Villarma A."/>
            <person name="Sheth M."/>
            <person name="Batra D."/>
            <person name="Pryor J."/>
            <person name="Bernardet J.-F."/>
            <person name="Hugo C."/>
            <person name="Kampfer P."/>
            <person name="Newman J.D."/>
            <person name="McQuiston J.R."/>
        </authorList>
    </citation>
    <scope>NUCLEOTIDE SEQUENCE [LARGE SCALE GENOMIC DNA]</scope>
    <source>
        <strain evidence="2">G0081</strain>
    </source>
</reference>
<organism evidence="1 2">
    <name type="scientific">Kaistella carnis</name>
    <dbReference type="NCBI Taxonomy" id="1241979"/>
    <lineage>
        <taxon>Bacteria</taxon>
        <taxon>Pseudomonadati</taxon>
        <taxon>Bacteroidota</taxon>
        <taxon>Flavobacteriia</taxon>
        <taxon>Flavobacteriales</taxon>
        <taxon>Weeksellaceae</taxon>
        <taxon>Chryseobacterium group</taxon>
        <taxon>Kaistella</taxon>
    </lineage>
</organism>